<evidence type="ECO:0000313" key="3">
    <source>
        <dbReference type="Proteomes" id="UP000032304"/>
    </source>
</evidence>
<keyword evidence="1" id="KW-1133">Transmembrane helix</keyword>
<dbReference type="Gramene" id="KJB70938">
    <property type="protein sequence ID" value="KJB70938"/>
    <property type="gene ID" value="B456_011G096800"/>
</dbReference>
<protein>
    <submittedName>
        <fullName evidence="2">Uncharacterized protein</fullName>
    </submittedName>
</protein>
<keyword evidence="1" id="KW-0812">Transmembrane</keyword>
<evidence type="ECO:0000313" key="2">
    <source>
        <dbReference type="EMBL" id="KJB70938.1"/>
    </source>
</evidence>
<name>A0A0D2T5G8_GOSRA</name>
<accession>A0A0D2T5G8</accession>
<keyword evidence="1" id="KW-0472">Membrane</keyword>
<gene>
    <name evidence="2" type="ORF">B456_011G096800</name>
</gene>
<dbReference type="OMA" id="MHIDQQK"/>
<dbReference type="Proteomes" id="UP000032304">
    <property type="component" value="Chromosome 11"/>
</dbReference>
<dbReference type="EMBL" id="CM001750">
    <property type="protein sequence ID" value="KJB70938.1"/>
    <property type="molecule type" value="Genomic_DNA"/>
</dbReference>
<sequence>MHIDQQKKRKFCMFYRTNQRIIWSLLSNLYILSLFYMYTDIQKLKAKILCLTSMKSASFFYLYISGNIRVLVLRTLHDTDLTQTLFFCSIVLELKILVP</sequence>
<dbReference type="AlphaFoldDB" id="A0A0D2T5G8"/>
<feature type="transmembrane region" description="Helical" evidence="1">
    <location>
        <begin position="21"/>
        <end position="38"/>
    </location>
</feature>
<evidence type="ECO:0000256" key="1">
    <source>
        <dbReference type="SAM" id="Phobius"/>
    </source>
</evidence>
<reference evidence="2 3" key="1">
    <citation type="journal article" date="2012" name="Nature">
        <title>Repeated polyploidization of Gossypium genomes and the evolution of spinnable cotton fibres.</title>
        <authorList>
            <person name="Paterson A.H."/>
            <person name="Wendel J.F."/>
            <person name="Gundlach H."/>
            <person name="Guo H."/>
            <person name="Jenkins J."/>
            <person name="Jin D."/>
            <person name="Llewellyn D."/>
            <person name="Showmaker K.C."/>
            <person name="Shu S."/>
            <person name="Udall J."/>
            <person name="Yoo M.J."/>
            <person name="Byers R."/>
            <person name="Chen W."/>
            <person name="Doron-Faigenboim A."/>
            <person name="Duke M.V."/>
            <person name="Gong L."/>
            <person name="Grimwood J."/>
            <person name="Grover C."/>
            <person name="Grupp K."/>
            <person name="Hu G."/>
            <person name="Lee T.H."/>
            <person name="Li J."/>
            <person name="Lin L."/>
            <person name="Liu T."/>
            <person name="Marler B.S."/>
            <person name="Page J.T."/>
            <person name="Roberts A.W."/>
            <person name="Romanel E."/>
            <person name="Sanders W.S."/>
            <person name="Szadkowski E."/>
            <person name="Tan X."/>
            <person name="Tang H."/>
            <person name="Xu C."/>
            <person name="Wang J."/>
            <person name="Wang Z."/>
            <person name="Zhang D."/>
            <person name="Zhang L."/>
            <person name="Ashrafi H."/>
            <person name="Bedon F."/>
            <person name="Bowers J.E."/>
            <person name="Brubaker C.L."/>
            <person name="Chee P.W."/>
            <person name="Das S."/>
            <person name="Gingle A.R."/>
            <person name="Haigler C.H."/>
            <person name="Harker D."/>
            <person name="Hoffmann L.V."/>
            <person name="Hovav R."/>
            <person name="Jones D.C."/>
            <person name="Lemke C."/>
            <person name="Mansoor S."/>
            <person name="ur Rahman M."/>
            <person name="Rainville L.N."/>
            <person name="Rambani A."/>
            <person name="Reddy U.K."/>
            <person name="Rong J.K."/>
            <person name="Saranga Y."/>
            <person name="Scheffler B.E."/>
            <person name="Scheffler J.A."/>
            <person name="Stelly D.M."/>
            <person name="Triplett B.A."/>
            <person name="Van Deynze A."/>
            <person name="Vaslin M.F."/>
            <person name="Waghmare V.N."/>
            <person name="Walford S.A."/>
            <person name="Wright R.J."/>
            <person name="Zaki E.A."/>
            <person name="Zhang T."/>
            <person name="Dennis E.S."/>
            <person name="Mayer K.F."/>
            <person name="Peterson D.G."/>
            <person name="Rokhsar D.S."/>
            <person name="Wang X."/>
            <person name="Schmutz J."/>
        </authorList>
    </citation>
    <scope>NUCLEOTIDE SEQUENCE [LARGE SCALE GENOMIC DNA]</scope>
</reference>
<keyword evidence="3" id="KW-1185">Reference proteome</keyword>
<proteinExistence type="predicted"/>
<organism evidence="2 3">
    <name type="scientific">Gossypium raimondii</name>
    <name type="common">Peruvian cotton</name>
    <name type="synonym">Gossypium klotzschianum subsp. raimondii</name>
    <dbReference type="NCBI Taxonomy" id="29730"/>
    <lineage>
        <taxon>Eukaryota</taxon>
        <taxon>Viridiplantae</taxon>
        <taxon>Streptophyta</taxon>
        <taxon>Embryophyta</taxon>
        <taxon>Tracheophyta</taxon>
        <taxon>Spermatophyta</taxon>
        <taxon>Magnoliopsida</taxon>
        <taxon>eudicotyledons</taxon>
        <taxon>Gunneridae</taxon>
        <taxon>Pentapetalae</taxon>
        <taxon>rosids</taxon>
        <taxon>malvids</taxon>
        <taxon>Malvales</taxon>
        <taxon>Malvaceae</taxon>
        <taxon>Malvoideae</taxon>
        <taxon>Gossypium</taxon>
    </lineage>
</organism>